<evidence type="ECO:0000256" key="2">
    <source>
        <dbReference type="SAM" id="Phobius"/>
    </source>
</evidence>
<keyword evidence="2" id="KW-1133">Transmembrane helix</keyword>
<dbReference type="RefSeq" id="WP_168032561.1">
    <property type="nucleotide sequence ID" value="NZ_JAAVNE010000027.1"/>
</dbReference>
<sequence length="72" mass="7564">MPKTLVQDARPGVPLSRRDPFNPPRGVIPPSRPIAKPEEGARRNEGLAAIGAGLLVLGAAALISWLLYLALG</sequence>
<accession>A0ABX1E5H1</accession>
<name>A0ABX1E5H1_9PROT</name>
<protein>
    <submittedName>
        <fullName evidence="3">Uncharacterized protein</fullName>
    </submittedName>
</protein>
<organism evidence="3 4">
    <name type="scientific">Falsiroseomonas selenitidurans</name>
    <dbReference type="NCBI Taxonomy" id="2716335"/>
    <lineage>
        <taxon>Bacteria</taxon>
        <taxon>Pseudomonadati</taxon>
        <taxon>Pseudomonadota</taxon>
        <taxon>Alphaproteobacteria</taxon>
        <taxon>Acetobacterales</taxon>
        <taxon>Roseomonadaceae</taxon>
        <taxon>Falsiroseomonas</taxon>
    </lineage>
</organism>
<keyword evidence="4" id="KW-1185">Reference proteome</keyword>
<evidence type="ECO:0000313" key="3">
    <source>
        <dbReference type="EMBL" id="NKC32449.1"/>
    </source>
</evidence>
<reference evidence="3 4" key="1">
    <citation type="submission" date="2020-03" db="EMBL/GenBank/DDBJ databases">
        <title>Roseomonas selenitidurans sp. nov. isolated from urban soil.</title>
        <authorList>
            <person name="Liu H."/>
        </authorList>
    </citation>
    <scope>NUCLEOTIDE SEQUENCE [LARGE SCALE GENOMIC DNA]</scope>
    <source>
        <strain evidence="3 4">BU-1</strain>
    </source>
</reference>
<dbReference type="EMBL" id="JAAVNE010000027">
    <property type="protein sequence ID" value="NKC32449.1"/>
    <property type="molecule type" value="Genomic_DNA"/>
</dbReference>
<comment type="caution">
    <text evidence="3">The sequence shown here is derived from an EMBL/GenBank/DDBJ whole genome shotgun (WGS) entry which is preliminary data.</text>
</comment>
<feature type="region of interest" description="Disordered" evidence="1">
    <location>
        <begin position="1"/>
        <end position="40"/>
    </location>
</feature>
<gene>
    <name evidence="3" type="ORF">HEQ75_16410</name>
</gene>
<feature type="transmembrane region" description="Helical" evidence="2">
    <location>
        <begin position="46"/>
        <end position="71"/>
    </location>
</feature>
<feature type="compositionally biased region" description="Pro residues" evidence="1">
    <location>
        <begin position="21"/>
        <end position="32"/>
    </location>
</feature>
<keyword evidence="2" id="KW-0472">Membrane</keyword>
<keyword evidence="2" id="KW-0812">Transmembrane</keyword>
<evidence type="ECO:0000256" key="1">
    <source>
        <dbReference type="SAM" id="MobiDB-lite"/>
    </source>
</evidence>
<dbReference type="Proteomes" id="UP000787635">
    <property type="component" value="Unassembled WGS sequence"/>
</dbReference>
<evidence type="ECO:0000313" key="4">
    <source>
        <dbReference type="Proteomes" id="UP000787635"/>
    </source>
</evidence>
<proteinExistence type="predicted"/>